<dbReference type="PANTHER" id="PTHR31674:SF62">
    <property type="entry name" value="B3 DOMAIN-CONTAINING PROTEIN REM14-RELATED"/>
    <property type="match status" value="1"/>
</dbReference>
<dbReference type="GO" id="GO:0003677">
    <property type="term" value="F:DNA binding"/>
    <property type="evidence" value="ECO:0007669"/>
    <property type="project" value="UniProtKB-KW"/>
</dbReference>
<protein>
    <recommendedName>
        <fullName evidence="8">TF-B3 domain-containing protein</fullName>
    </recommendedName>
</protein>
<evidence type="ECO:0000256" key="6">
    <source>
        <dbReference type="ARBA" id="ARBA00023242"/>
    </source>
</evidence>
<dbReference type="Proteomes" id="UP000836841">
    <property type="component" value="Chromosome 7"/>
</dbReference>
<evidence type="ECO:0000313" key="9">
    <source>
        <dbReference type="EMBL" id="CAH2077345.1"/>
    </source>
</evidence>
<dbReference type="Pfam" id="PF02362">
    <property type="entry name" value="B3"/>
    <property type="match status" value="7"/>
</dbReference>
<proteinExistence type="predicted"/>
<evidence type="ECO:0000256" key="3">
    <source>
        <dbReference type="ARBA" id="ARBA00023015"/>
    </source>
</evidence>
<keyword evidence="6" id="KW-0539">Nucleus</keyword>
<comment type="subcellular location">
    <subcellularLocation>
        <location evidence="1">Nucleus</location>
    </subcellularLocation>
</comment>
<gene>
    <name evidence="9" type="ORF">TAV2_LOCUS22646</name>
</gene>
<dbReference type="SUPFAM" id="SSF101936">
    <property type="entry name" value="DNA-binding pseudobarrel domain"/>
    <property type="match status" value="7"/>
</dbReference>
<dbReference type="InterPro" id="IPR003340">
    <property type="entry name" value="B3_DNA-bd"/>
</dbReference>
<feature type="compositionally biased region" description="Low complexity" evidence="7">
    <location>
        <begin position="756"/>
        <end position="765"/>
    </location>
</feature>
<feature type="domain" description="TF-B3" evidence="8">
    <location>
        <begin position="824"/>
        <end position="920"/>
    </location>
</feature>
<dbReference type="GO" id="GO:0005634">
    <property type="term" value="C:nucleus"/>
    <property type="evidence" value="ECO:0007669"/>
    <property type="project" value="UniProtKB-SubCell"/>
</dbReference>
<feature type="region of interest" description="Disordered" evidence="7">
    <location>
        <begin position="494"/>
        <end position="527"/>
    </location>
</feature>
<sequence>MANPSLQSPTNPHFFQPLLPGFDTHLTIPVAFFSKHIEGKFEQKTAILRSDVSEQIWEVKVDGRRFTQGWKYFATAHDLRIGDIIIFKHEGDMVFNVTPFGPSCCEIQYAQSHTIKEEDDIGNENQHNIRNVMRKKKLKLKTEPKSSLSFDYCFVAEVTAANLQSDKLRLPMIAASSKAVNRGCHKMIVVNEEGKSWNFDLSFKESDRSYYIGGGWKIFCRENKRKIGDLIPFNLVGDGRSSPMLCICPEEECSELMSKYMSGERGKKKIKRLPRWEASSSSRKNRFVTISLTDYNFRSSKLVLPLGFTMINGIYKHDKIILMDKHGEKLVTSFVKDGSKYGKRGLGKGWKVFCEANDIEIGQRFVLELIWEDATPVLNWILEFTFSVSMMVRVNSKSVLNEVHENIPVAFFSKHIEGRNEYKSAKLRSDASDTTWEVKFDGRRLTGGWTEFATAHDLRIGDVVVFRKEGDLVFHVTALGPSCCEIEYTSSHNIDDDSDDHQDKDNTAPEIRPMKERAKKNTRIKEEDSSSDNSCFVANVSVSSLRQDKLYIPVSFVRSNGLSKTYGKIVLLNETGRSWNLTLGHYKSGANSYIRYGWRRFCSDNGIKGGRFTFKLVQNSETPIIRLYQAEHRYEVDLHSYLVGSLTPSSLRDDTLNLPRDFVNSNGLKERCEMVLKNENGGTWELVLRHNKANNTTVISGGWRRFCQVNGIKARDPFRFKLVGTGDKPVLRLCPAETNRDTRRQVDCSEGTDVHSLSTSSSSGEETSETEESEDTSRDDISVNDESEEESIEDKSSLRESLNVEKWKYWSRAGASFSSSQNRFVTLTITPYSIKSNKMKLPLHFTKVNGINKAGTIMLMGQDGVSWMVHLAQENSRGRMRLGRDWKGFCEVHGVKIGDSFVLELIREKDARPVLKFYTKVRCV</sequence>
<dbReference type="Gene3D" id="2.40.330.10">
    <property type="entry name" value="DNA-binding pseudobarrel domain"/>
    <property type="match status" value="7"/>
</dbReference>
<dbReference type="CDD" id="cd10017">
    <property type="entry name" value="B3_DNA"/>
    <property type="match status" value="7"/>
</dbReference>
<evidence type="ECO:0000256" key="7">
    <source>
        <dbReference type="SAM" id="MobiDB-lite"/>
    </source>
</evidence>
<feature type="compositionally biased region" description="Basic and acidic residues" evidence="7">
    <location>
        <begin position="501"/>
        <end position="516"/>
    </location>
</feature>
<keyword evidence="10" id="KW-1185">Reference proteome</keyword>
<feature type="domain" description="TF-B3" evidence="8">
    <location>
        <begin position="287"/>
        <end position="385"/>
    </location>
</feature>
<feature type="region of interest" description="Disordered" evidence="7">
    <location>
        <begin position="744"/>
        <end position="797"/>
    </location>
</feature>
<dbReference type="PANTHER" id="PTHR31674">
    <property type="entry name" value="B3 DOMAIN-CONTAINING PROTEIN REM-LIKE 3-RELATED"/>
    <property type="match status" value="1"/>
</dbReference>
<dbReference type="FunFam" id="2.40.330.10:FF:000009">
    <property type="entry name" value="Transcriptional factor B3 family protein"/>
    <property type="match status" value="2"/>
</dbReference>
<evidence type="ECO:0000259" key="8">
    <source>
        <dbReference type="PROSITE" id="PS50863"/>
    </source>
</evidence>
<dbReference type="InterPro" id="IPR039218">
    <property type="entry name" value="REM_fam"/>
</dbReference>
<keyword evidence="2" id="KW-0677">Repeat</keyword>
<organism evidence="9 10">
    <name type="scientific">Thlaspi arvense</name>
    <name type="common">Field penny-cress</name>
    <dbReference type="NCBI Taxonomy" id="13288"/>
    <lineage>
        <taxon>Eukaryota</taxon>
        <taxon>Viridiplantae</taxon>
        <taxon>Streptophyta</taxon>
        <taxon>Embryophyta</taxon>
        <taxon>Tracheophyta</taxon>
        <taxon>Spermatophyta</taxon>
        <taxon>Magnoliopsida</taxon>
        <taxon>eudicotyledons</taxon>
        <taxon>Gunneridae</taxon>
        <taxon>Pentapetalae</taxon>
        <taxon>rosids</taxon>
        <taxon>malvids</taxon>
        <taxon>Brassicales</taxon>
        <taxon>Brassicaceae</taxon>
        <taxon>Thlaspideae</taxon>
        <taxon>Thlaspi</taxon>
    </lineage>
</organism>
<evidence type="ECO:0000313" key="10">
    <source>
        <dbReference type="Proteomes" id="UP000836841"/>
    </source>
</evidence>
<evidence type="ECO:0000256" key="1">
    <source>
        <dbReference type="ARBA" id="ARBA00004123"/>
    </source>
</evidence>
<feature type="domain" description="TF-B3" evidence="8">
    <location>
        <begin position="11"/>
        <end position="103"/>
    </location>
</feature>
<keyword evidence="5" id="KW-0804">Transcription</keyword>
<accession>A0AAU9T2F6</accession>
<dbReference type="InterPro" id="IPR015300">
    <property type="entry name" value="DNA-bd_pseudobarrel_sf"/>
</dbReference>
<feature type="domain" description="TF-B3" evidence="8">
    <location>
        <begin position="153"/>
        <end position="251"/>
    </location>
</feature>
<evidence type="ECO:0000256" key="2">
    <source>
        <dbReference type="ARBA" id="ARBA00022737"/>
    </source>
</evidence>
<evidence type="ECO:0000256" key="5">
    <source>
        <dbReference type="ARBA" id="ARBA00023163"/>
    </source>
</evidence>
<dbReference type="PROSITE" id="PS50863">
    <property type="entry name" value="B3"/>
    <property type="match status" value="7"/>
</dbReference>
<dbReference type="EMBL" id="OU466863">
    <property type="protein sequence ID" value="CAH2077345.1"/>
    <property type="molecule type" value="Genomic_DNA"/>
</dbReference>
<dbReference type="SMART" id="SM01019">
    <property type="entry name" value="B3"/>
    <property type="match status" value="7"/>
</dbReference>
<feature type="compositionally biased region" description="Acidic residues" evidence="7">
    <location>
        <begin position="782"/>
        <end position="792"/>
    </location>
</feature>
<feature type="domain" description="TF-B3" evidence="8">
    <location>
        <begin position="641"/>
        <end position="736"/>
    </location>
</feature>
<reference evidence="9 10" key="1">
    <citation type="submission" date="2022-03" db="EMBL/GenBank/DDBJ databases">
        <authorList>
            <person name="Nunn A."/>
            <person name="Chopra R."/>
            <person name="Nunn A."/>
            <person name="Contreras Garrido A."/>
        </authorList>
    </citation>
    <scope>NUCLEOTIDE SEQUENCE [LARGE SCALE GENOMIC DNA]</scope>
</reference>
<feature type="domain" description="TF-B3" evidence="8">
    <location>
        <begin position="535"/>
        <end position="631"/>
    </location>
</feature>
<keyword evidence="4" id="KW-0238">DNA-binding</keyword>
<keyword evidence="3" id="KW-0805">Transcription regulation</keyword>
<name>A0AAU9T2F6_THLAR</name>
<dbReference type="AlphaFoldDB" id="A0AAU9T2F6"/>
<feature type="domain" description="TF-B3" evidence="8">
    <location>
        <begin position="390"/>
        <end position="482"/>
    </location>
</feature>
<evidence type="ECO:0000256" key="4">
    <source>
        <dbReference type="ARBA" id="ARBA00023125"/>
    </source>
</evidence>